<comment type="catalytic activity">
    <reaction evidence="1">
        <text>ATP + protein L-histidine = ADP + protein N-phospho-L-histidine.</text>
        <dbReference type="EC" id="2.7.13.3"/>
    </reaction>
</comment>
<keyword evidence="6" id="KW-0808">Transferase</keyword>
<dbReference type="Gene3D" id="3.40.50.2300">
    <property type="match status" value="1"/>
</dbReference>
<dbReference type="InterPro" id="IPR036890">
    <property type="entry name" value="HATPase_C_sf"/>
</dbReference>
<organism evidence="17 18">
    <name type="scientific">Azospirillum rugosum</name>
    <dbReference type="NCBI Taxonomy" id="416170"/>
    <lineage>
        <taxon>Bacteria</taxon>
        <taxon>Pseudomonadati</taxon>
        <taxon>Pseudomonadota</taxon>
        <taxon>Alphaproteobacteria</taxon>
        <taxon>Rhodospirillales</taxon>
        <taxon>Azospirillaceae</taxon>
        <taxon>Azospirillum</taxon>
    </lineage>
</organism>
<dbReference type="Proteomes" id="UP000781958">
    <property type="component" value="Unassembled WGS sequence"/>
</dbReference>
<dbReference type="InterPro" id="IPR001610">
    <property type="entry name" value="PAC"/>
</dbReference>
<dbReference type="InterPro" id="IPR005467">
    <property type="entry name" value="His_kinase_dom"/>
</dbReference>
<reference evidence="17 18" key="1">
    <citation type="submission" date="2021-03" db="EMBL/GenBank/DDBJ databases">
        <title>Genomic Encyclopedia of Type Strains, Phase III (KMG-III): the genomes of soil and plant-associated and newly described type strains.</title>
        <authorList>
            <person name="Whitman W."/>
        </authorList>
    </citation>
    <scope>NUCLEOTIDE SEQUENCE [LARGE SCALE GENOMIC DNA]</scope>
    <source>
        <strain evidence="17 18">IMMIB AFH-6</strain>
    </source>
</reference>
<dbReference type="CDD" id="cd00082">
    <property type="entry name" value="HisKA"/>
    <property type="match status" value="1"/>
</dbReference>
<dbReference type="SUPFAM" id="SSF55785">
    <property type="entry name" value="PYP-like sensor domain (PAS domain)"/>
    <property type="match status" value="1"/>
</dbReference>
<dbReference type="PROSITE" id="PS50109">
    <property type="entry name" value="HIS_KIN"/>
    <property type="match status" value="1"/>
</dbReference>
<dbReference type="Pfam" id="PF00072">
    <property type="entry name" value="Response_reg"/>
    <property type="match status" value="1"/>
</dbReference>
<dbReference type="Gene3D" id="2.10.70.100">
    <property type="match status" value="1"/>
</dbReference>
<evidence type="ECO:0000313" key="17">
    <source>
        <dbReference type="EMBL" id="MBP2295418.1"/>
    </source>
</evidence>
<dbReference type="InterPro" id="IPR029151">
    <property type="entry name" value="Sensor-like_sf"/>
</dbReference>
<protein>
    <recommendedName>
        <fullName evidence="3">histidine kinase</fullName>
        <ecNumber evidence="3">2.7.13.3</ecNumber>
    </recommendedName>
</protein>
<dbReference type="SMART" id="SM00388">
    <property type="entry name" value="HisKA"/>
    <property type="match status" value="1"/>
</dbReference>
<dbReference type="Gene3D" id="3.30.565.10">
    <property type="entry name" value="Histidine kinase-like ATPase, C-terminal domain"/>
    <property type="match status" value="1"/>
</dbReference>
<dbReference type="PROSITE" id="PS50113">
    <property type="entry name" value="PAC"/>
    <property type="match status" value="1"/>
</dbReference>
<feature type="modified residue" description="4-aspartylphosphate" evidence="13">
    <location>
        <position position="734"/>
    </location>
</feature>
<dbReference type="CDD" id="cd00156">
    <property type="entry name" value="REC"/>
    <property type="match status" value="1"/>
</dbReference>
<evidence type="ECO:0000259" key="15">
    <source>
        <dbReference type="PROSITE" id="PS50110"/>
    </source>
</evidence>
<evidence type="ECO:0000256" key="2">
    <source>
        <dbReference type="ARBA" id="ARBA00004651"/>
    </source>
</evidence>
<dbReference type="NCBIfam" id="TIGR00229">
    <property type="entry name" value="sensory_box"/>
    <property type="match status" value="1"/>
</dbReference>
<evidence type="ECO:0000313" key="18">
    <source>
        <dbReference type="Proteomes" id="UP000781958"/>
    </source>
</evidence>
<evidence type="ECO:0000256" key="5">
    <source>
        <dbReference type="ARBA" id="ARBA00022553"/>
    </source>
</evidence>
<evidence type="ECO:0000259" key="16">
    <source>
        <dbReference type="PROSITE" id="PS50113"/>
    </source>
</evidence>
<feature type="domain" description="PAC" evidence="16">
    <location>
        <begin position="378"/>
        <end position="430"/>
    </location>
</feature>
<evidence type="ECO:0000259" key="14">
    <source>
        <dbReference type="PROSITE" id="PS50109"/>
    </source>
</evidence>
<dbReference type="Pfam" id="PF08447">
    <property type="entry name" value="PAS_3"/>
    <property type="match status" value="1"/>
</dbReference>
<dbReference type="Gene3D" id="1.10.287.130">
    <property type="match status" value="1"/>
</dbReference>
<dbReference type="Pfam" id="PF00512">
    <property type="entry name" value="HisKA"/>
    <property type="match status" value="1"/>
</dbReference>
<accession>A0ABS4STJ6</accession>
<feature type="domain" description="Response regulatory" evidence="15">
    <location>
        <begin position="683"/>
        <end position="800"/>
    </location>
</feature>
<comment type="caution">
    <text evidence="17">The sequence shown here is derived from an EMBL/GenBank/DDBJ whole genome shotgun (WGS) entry which is preliminary data.</text>
</comment>
<evidence type="ECO:0000256" key="11">
    <source>
        <dbReference type="ARBA" id="ARBA00022989"/>
    </source>
</evidence>
<dbReference type="Gene3D" id="3.30.450.20">
    <property type="entry name" value="PAS domain"/>
    <property type="match status" value="2"/>
</dbReference>
<dbReference type="InterPro" id="IPR003661">
    <property type="entry name" value="HisK_dim/P_dom"/>
</dbReference>
<dbReference type="Pfam" id="PF02518">
    <property type="entry name" value="HATPase_c"/>
    <property type="match status" value="1"/>
</dbReference>
<dbReference type="CDD" id="cd00130">
    <property type="entry name" value="PAS"/>
    <property type="match status" value="1"/>
</dbReference>
<dbReference type="EMBL" id="JAGINP010000021">
    <property type="protein sequence ID" value="MBP2295418.1"/>
    <property type="molecule type" value="Genomic_DNA"/>
</dbReference>
<proteinExistence type="predicted"/>
<dbReference type="InterPro" id="IPR013655">
    <property type="entry name" value="PAS_fold_3"/>
</dbReference>
<keyword evidence="10" id="KW-0067">ATP-binding</keyword>
<dbReference type="EC" id="2.7.13.3" evidence="3"/>
<dbReference type="InterPro" id="IPR000700">
    <property type="entry name" value="PAS-assoc_C"/>
</dbReference>
<dbReference type="SMART" id="SM00448">
    <property type="entry name" value="REC"/>
    <property type="match status" value="1"/>
</dbReference>
<sequence>MQKPLRRPLLLLSVVMLPLLAVGIATQLSLRQHQEEAVHADAMRLLDGVEAEQQRLVDDVQHILGTLATAAAPQLAGSNCQTAMDGLREQLPPYLIVEVMGLDGHVRCATAPRAIGSFIGDRVNVTQALSAGAFAVGGYSIARGIGHAILTFGQPLKDADGTHVGVVTALLDIAWLDEFLKRKPLPGGTVILVADRNGTVLARTPPLTDVVGAPLPDRLHVMLKGNRRSTAEIEALDGILRVIAYSSPETGAPDMMIMVGIDKSAALAPTDAALWRIMGLFIGVLALCYAGMAGGIRHLVRLRERLVLALKSGGAGSFDLDLRTGTAVWSEESFRIFGLDPLRDRSGYETWKAVLHPEDRERVIRERQAAIEAREAEHHMEYRVVHPDGTVRWVETVGRTISNPDGTPVRVSGLHIDITRRKEAEAALQAAKNEAERANLAKTKFLAAASHDLRQPMQSMFMFAAALHPHVTSERGRNALTMLERGLDTMKGLLDSLLDVSRLDAGVIRPAIEDFPIRPVLDHIGASYQPVAAAKGLELQVGATCDTVVRSDPNLLGRMVRNLVENAIRYTEVGYVRLTCHVVNGHARIAVHDTGIGIPPAHLERVFDEFHQLGNPERDRSQGLGLGLSIVQRLSRLLGHPVTVESEPGQGSVFSIDVTLGKAPALLDNQPGAIVPRDGEGRLAVLVDDDAIVLLGLRAIFQDWKFQTLIAASAEQAVERLKSDGRIPDIIIADYRLRGGERGTDAVQRIRDLLGVAVPAIILTGETGMEWQREAGDLGYGIAFKPVTPRQLHDVLRRHLGDAA</sequence>
<dbReference type="SMART" id="SM00387">
    <property type="entry name" value="HATPase_c"/>
    <property type="match status" value="1"/>
</dbReference>
<dbReference type="PROSITE" id="PS50110">
    <property type="entry name" value="RESPONSE_REGULATORY"/>
    <property type="match status" value="1"/>
</dbReference>
<dbReference type="InterPro" id="IPR001789">
    <property type="entry name" value="Sig_transdc_resp-reg_receiver"/>
</dbReference>
<evidence type="ECO:0000256" key="6">
    <source>
        <dbReference type="ARBA" id="ARBA00022679"/>
    </source>
</evidence>
<dbReference type="RefSeq" id="WP_209769900.1">
    <property type="nucleotide sequence ID" value="NZ_JAGINP010000021.1"/>
</dbReference>
<dbReference type="SUPFAM" id="SSF52172">
    <property type="entry name" value="CheY-like"/>
    <property type="match status" value="1"/>
</dbReference>
<gene>
    <name evidence="17" type="ORF">J2851_005223</name>
</gene>
<evidence type="ECO:0000256" key="3">
    <source>
        <dbReference type="ARBA" id="ARBA00012438"/>
    </source>
</evidence>
<evidence type="ECO:0000256" key="1">
    <source>
        <dbReference type="ARBA" id="ARBA00000085"/>
    </source>
</evidence>
<keyword evidence="11" id="KW-0472">Membrane</keyword>
<dbReference type="SMART" id="SM00086">
    <property type="entry name" value="PAC"/>
    <property type="match status" value="1"/>
</dbReference>
<keyword evidence="7" id="KW-0812">Transmembrane</keyword>
<comment type="subcellular location">
    <subcellularLocation>
        <location evidence="2">Cell membrane</location>
        <topology evidence="2">Multi-pass membrane protein</topology>
    </subcellularLocation>
</comment>
<dbReference type="SUPFAM" id="SSF103190">
    <property type="entry name" value="Sensory domain-like"/>
    <property type="match status" value="1"/>
</dbReference>
<dbReference type="InterPro" id="IPR004358">
    <property type="entry name" value="Sig_transdc_His_kin-like_C"/>
</dbReference>
<dbReference type="InterPro" id="IPR003594">
    <property type="entry name" value="HATPase_dom"/>
</dbReference>
<evidence type="ECO:0000256" key="7">
    <source>
        <dbReference type="ARBA" id="ARBA00022692"/>
    </source>
</evidence>
<dbReference type="PANTHER" id="PTHR43047">
    <property type="entry name" value="TWO-COMPONENT HISTIDINE PROTEIN KINASE"/>
    <property type="match status" value="1"/>
</dbReference>
<dbReference type="SUPFAM" id="SSF55874">
    <property type="entry name" value="ATPase domain of HSP90 chaperone/DNA topoisomerase II/histidine kinase"/>
    <property type="match status" value="1"/>
</dbReference>
<keyword evidence="5 13" id="KW-0597">Phosphoprotein</keyword>
<evidence type="ECO:0000256" key="12">
    <source>
        <dbReference type="ARBA" id="ARBA00023012"/>
    </source>
</evidence>
<evidence type="ECO:0000256" key="10">
    <source>
        <dbReference type="ARBA" id="ARBA00022840"/>
    </source>
</evidence>
<keyword evidence="11" id="KW-1133">Transmembrane helix</keyword>
<evidence type="ECO:0000256" key="4">
    <source>
        <dbReference type="ARBA" id="ARBA00022475"/>
    </source>
</evidence>
<evidence type="ECO:0000256" key="8">
    <source>
        <dbReference type="ARBA" id="ARBA00022741"/>
    </source>
</evidence>
<dbReference type="PRINTS" id="PR00344">
    <property type="entry name" value="BCTRLSENSOR"/>
</dbReference>
<dbReference type="PANTHER" id="PTHR43047:SF9">
    <property type="entry name" value="HISTIDINE KINASE"/>
    <property type="match status" value="1"/>
</dbReference>
<dbReference type="InterPro" id="IPR036097">
    <property type="entry name" value="HisK_dim/P_sf"/>
</dbReference>
<keyword evidence="8" id="KW-0547">Nucleotide-binding</keyword>
<evidence type="ECO:0000256" key="9">
    <source>
        <dbReference type="ARBA" id="ARBA00022777"/>
    </source>
</evidence>
<evidence type="ECO:0000256" key="13">
    <source>
        <dbReference type="PROSITE-ProRule" id="PRU00169"/>
    </source>
</evidence>
<name>A0ABS4STJ6_9PROT</name>
<dbReference type="InterPro" id="IPR000014">
    <property type="entry name" value="PAS"/>
</dbReference>
<dbReference type="InterPro" id="IPR035965">
    <property type="entry name" value="PAS-like_dom_sf"/>
</dbReference>
<dbReference type="CDD" id="cd12915">
    <property type="entry name" value="PDC2_DGC_like"/>
    <property type="match status" value="1"/>
</dbReference>
<keyword evidence="18" id="KW-1185">Reference proteome</keyword>
<feature type="domain" description="Histidine kinase" evidence="14">
    <location>
        <begin position="448"/>
        <end position="662"/>
    </location>
</feature>
<keyword evidence="4" id="KW-1003">Cell membrane</keyword>
<dbReference type="InterPro" id="IPR011006">
    <property type="entry name" value="CheY-like_superfamily"/>
</dbReference>
<dbReference type="SUPFAM" id="SSF47384">
    <property type="entry name" value="Homodimeric domain of signal transducing histidine kinase"/>
    <property type="match status" value="1"/>
</dbReference>
<keyword evidence="12" id="KW-0902">Two-component regulatory system</keyword>
<keyword evidence="9" id="KW-0418">Kinase</keyword>
<dbReference type="SMART" id="SM00091">
    <property type="entry name" value="PAS"/>
    <property type="match status" value="1"/>
</dbReference>